<organism evidence="2 3">
    <name type="scientific">Parafrankia colletiae</name>
    <dbReference type="NCBI Taxonomy" id="573497"/>
    <lineage>
        <taxon>Bacteria</taxon>
        <taxon>Bacillati</taxon>
        <taxon>Actinomycetota</taxon>
        <taxon>Actinomycetes</taxon>
        <taxon>Frankiales</taxon>
        <taxon>Frankiaceae</taxon>
        <taxon>Parafrankia</taxon>
    </lineage>
</organism>
<dbReference type="Gene3D" id="3.90.820.10">
    <property type="entry name" value="Structural Genomics, Unknown Function 30-nov-00 1gh9 Mol_id"/>
    <property type="match status" value="1"/>
</dbReference>
<dbReference type="GO" id="GO:0005829">
    <property type="term" value="C:cytosol"/>
    <property type="evidence" value="ECO:0007669"/>
    <property type="project" value="TreeGrafter"/>
</dbReference>
<dbReference type="InterPro" id="IPR037407">
    <property type="entry name" value="MLP_fam"/>
</dbReference>
<gene>
    <name evidence="2" type="ORF">CC117_16055</name>
</gene>
<keyword evidence="3" id="KW-1185">Reference proteome</keyword>
<dbReference type="InterPro" id="IPR038020">
    <property type="entry name" value="MbtH-like_sf"/>
</dbReference>
<accession>A0A1S1QZT6</accession>
<dbReference type="GO" id="GO:0019290">
    <property type="term" value="P:siderophore biosynthetic process"/>
    <property type="evidence" value="ECO:0007669"/>
    <property type="project" value="TreeGrafter"/>
</dbReference>
<protein>
    <recommendedName>
        <fullName evidence="1">MbtH-like domain-containing protein</fullName>
    </recommendedName>
</protein>
<dbReference type="PANTHER" id="PTHR38444:SF1">
    <property type="entry name" value="ENTEROBACTIN BIOSYNTHESIS PROTEIN YBDZ"/>
    <property type="match status" value="1"/>
</dbReference>
<evidence type="ECO:0000313" key="2">
    <source>
        <dbReference type="EMBL" id="OHV37984.1"/>
    </source>
</evidence>
<dbReference type="PANTHER" id="PTHR38444">
    <property type="entry name" value="ENTEROBACTIN BIOSYNTHESIS PROTEIN YBDZ"/>
    <property type="match status" value="1"/>
</dbReference>
<dbReference type="Pfam" id="PF03621">
    <property type="entry name" value="MbtH"/>
    <property type="match status" value="1"/>
</dbReference>
<evidence type="ECO:0000313" key="3">
    <source>
        <dbReference type="Proteomes" id="UP000179627"/>
    </source>
</evidence>
<reference evidence="3" key="1">
    <citation type="submission" date="2016-07" db="EMBL/GenBank/DDBJ databases">
        <title>Sequence Frankia sp. strain CcI1.17.</title>
        <authorList>
            <person name="Ghodhbane-Gtari F."/>
            <person name="Swanson E."/>
            <person name="Gueddou A."/>
            <person name="Morris K."/>
            <person name="Hezbri K."/>
            <person name="Ktari A."/>
            <person name="Nouioui I."/>
            <person name="Abebe-Akele F."/>
            <person name="Simpson S."/>
            <person name="Thomas K."/>
            <person name="Gtari M."/>
            <person name="Tisa L.S."/>
            <person name="Hurst S."/>
        </authorList>
    </citation>
    <scope>NUCLEOTIDE SEQUENCE [LARGE SCALE GENOMIC DNA]</scope>
    <source>
        <strain evidence="3">Cc1.17</strain>
    </source>
</reference>
<dbReference type="SMART" id="SM00923">
    <property type="entry name" value="MbtH"/>
    <property type="match status" value="1"/>
</dbReference>
<dbReference type="InterPro" id="IPR005153">
    <property type="entry name" value="MbtH-like_dom"/>
</dbReference>
<dbReference type="AlphaFoldDB" id="A0A1S1QZT6"/>
<sequence length="72" mass="7806">MSSLLDDPALDYLVLVNDELQHSLWPASIAAPAGWTIAHGPADRIACLGYVRKNWTDIRPASTRTAGHDGHV</sequence>
<evidence type="ECO:0000259" key="1">
    <source>
        <dbReference type="SMART" id="SM00923"/>
    </source>
</evidence>
<dbReference type="SUPFAM" id="SSF160582">
    <property type="entry name" value="MbtH-like"/>
    <property type="match status" value="1"/>
</dbReference>
<proteinExistence type="predicted"/>
<dbReference type="EMBL" id="MBLM01000110">
    <property type="protein sequence ID" value="OHV37984.1"/>
    <property type="molecule type" value="Genomic_DNA"/>
</dbReference>
<dbReference type="OrthoDB" id="7584480at2"/>
<comment type="caution">
    <text evidence="2">The sequence shown here is derived from an EMBL/GenBank/DDBJ whole genome shotgun (WGS) entry which is preliminary data.</text>
</comment>
<name>A0A1S1QZT6_9ACTN</name>
<feature type="domain" description="MbtH-like" evidence="1">
    <location>
        <begin position="3"/>
        <end position="53"/>
    </location>
</feature>
<dbReference type="RefSeq" id="WP_071084245.1">
    <property type="nucleotide sequence ID" value="NZ_MBLM01000110.1"/>
</dbReference>
<dbReference type="Proteomes" id="UP000179627">
    <property type="component" value="Unassembled WGS sequence"/>
</dbReference>